<dbReference type="Proteomes" id="UP000324748">
    <property type="component" value="Unassembled WGS sequence"/>
</dbReference>
<sequence>MSPFLKEVARDQASEMLPEVVDPMGVAGSEACTHALESDQTSAEGPFVEPELETFELEVPTLYHGKPPHNSDSEDIPSQVASVEIRGRYIPHQHGMWRSEIRKRSYSLGNIPDNIFSNSIRRARSADSIQDRVEKFSILYLSWDLREALEQRFPHLFPPDPLRWQPRFSRVVPPSVPGLCHLIGDFTAAKNRILITKTHCLYPEVSNLIPFPSCLIGFRLVVDSFHPKSRVKHLNLFLNLAEKGTWDWQATIKAIFPLDGKIHETAERTRIERRREKSMGLRLGVGEYGAASINRVQSDTQEIYTVPHVSTSGVETAWLTLTMTEDKALKSGVAPSIYFAALLELHTPTKAFEATLEVRTQSREELPFKWWASPKKWVIKYDGKTEFGHLDLST</sequence>
<keyword evidence="2" id="KW-1185">Reference proteome</keyword>
<proteinExistence type="predicted"/>
<dbReference type="AlphaFoldDB" id="A0A5B0MC55"/>
<organism evidence="1 2">
    <name type="scientific">Puccinia graminis f. sp. tritici</name>
    <dbReference type="NCBI Taxonomy" id="56615"/>
    <lineage>
        <taxon>Eukaryota</taxon>
        <taxon>Fungi</taxon>
        <taxon>Dikarya</taxon>
        <taxon>Basidiomycota</taxon>
        <taxon>Pucciniomycotina</taxon>
        <taxon>Pucciniomycetes</taxon>
        <taxon>Pucciniales</taxon>
        <taxon>Pucciniaceae</taxon>
        <taxon>Puccinia</taxon>
    </lineage>
</organism>
<dbReference type="EMBL" id="VSWC01000158">
    <property type="protein sequence ID" value="KAA1073803.1"/>
    <property type="molecule type" value="Genomic_DNA"/>
</dbReference>
<name>A0A5B0MC55_PUCGR</name>
<gene>
    <name evidence="1" type="ORF">PGT21_026021</name>
</gene>
<comment type="caution">
    <text evidence="1">The sequence shown here is derived from an EMBL/GenBank/DDBJ whole genome shotgun (WGS) entry which is preliminary data.</text>
</comment>
<evidence type="ECO:0000313" key="2">
    <source>
        <dbReference type="Proteomes" id="UP000324748"/>
    </source>
</evidence>
<evidence type="ECO:0000313" key="1">
    <source>
        <dbReference type="EMBL" id="KAA1073803.1"/>
    </source>
</evidence>
<protein>
    <submittedName>
        <fullName evidence="1">Uncharacterized protein</fullName>
    </submittedName>
</protein>
<accession>A0A5B0MC55</accession>
<reference evidence="1 2" key="1">
    <citation type="submission" date="2019-05" db="EMBL/GenBank/DDBJ databases">
        <title>Emergence of the Ug99 lineage of the wheat stem rust pathogen through somatic hybridization.</title>
        <authorList>
            <person name="Li F."/>
            <person name="Upadhyaya N.M."/>
            <person name="Sperschneider J."/>
            <person name="Matny O."/>
            <person name="Nguyen-Phuc H."/>
            <person name="Mago R."/>
            <person name="Raley C."/>
            <person name="Miller M.E."/>
            <person name="Silverstein K.A.T."/>
            <person name="Henningsen E."/>
            <person name="Hirsch C.D."/>
            <person name="Visser B."/>
            <person name="Pretorius Z.A."/>
            <person name="Steffenson B.J."/>
            <person name="Schwessinger B."/>
            <person name="Dodds P.N."/>
            <person name="Figueroa M."/>
        </authorList>
    </citation>
    <scope>NUCLEOTIDE SEQUENCE [LARGE SCALE GENOMIC DNA]</scope>
    <source>
        <strain evidence="1">21-0</strain>
    </source>
</reference>